<evidence type="ECO:0000313" key="2">
    <source>
        <dbReference type="EMBL" id="MDN4594612.1"/>
    </source>
</evidence>
<organism evidence="2 3">
    <name type="scientific">Polycladomyces subterraneus</name>
    <dbReference type="NCBI Taxonomy" id="1016997"/>
    <lineage>
        <taxon>Bacteria</taxon>
        <taxon>Bacillati</taxon>
        <taxon>Bacillota</taxon>
        <taxon>Bacilli</taxon>
        <taxon>Bacillales</taxon>
        <taxon>Thermoactinomycetaceae</taxon>
        <taxon>Polycladomyces</taxon>
    </lineage>
</organism>
<protein>
    <submittedName>
        <fullName evidence="2">Uncharacterized protein</fullName>
    </submittedName>
</protein>
<sequence>MKRVSSLLVLVLLFLMVPGVRADNTTSQGNRFTLPQGVFYRKAA</sequence>
<dbReference type="RefSeq" id="WP_301239373.1">
    <property type="nucleotide sequence ID" value="NZ_JANRHH010000041.1"/>
</dbReference>
<dbReference type="EMBL" id="JANRHH010000041">
    <property type="protein sequence ID" value="MDN4594612.1"/>
    <property type="molecule type" value="Genomic_DNA"/>
</dbReference>
<proteinExistence type="predicted"/>
<comment type="caution">
    <text evidence="2">The sequence shown here is derived from an EMBL/GenBank/DDBJ whole genome shotgun (WGS) entry which is preliminary data.</text>
</comment>
<accession>A0ABT8IPD4</accession>
<keyword evidence="3" id="KW-1185">Reference proteome</keyword>
<gene>
    <name evidence="2" type="ORF">NWF35_12085</name>
</gene>
<name>A0ABT8IPD4_9BACL</name>
<evidence type="ECO:0000256" key="1">
    <source>
        <dbReference type="SAM" id="SignalP"/>
    </source>
</evidence>
<feature type="chain" id="PRO_5045290221" evidence="1">
    <location>
        <begin position="23"/>
        <end position="44"/>
    </location>
</feature>
<dbReference type="Proteomes" id="UP001174196">
    <property type="component" value="Unassembled WGS sequence"/>
</dbReference>
<reference evidence="2" key="1">
    <citation type="submission" date="2022-08" db="EMBL/GenBank/DDBJ databases">
        <title>Polycladomyces zharkentsis sp. nov., a novel thermophilic CMC and starch-degrading bacterium isolated from a geothermal spring in Kazakhstan.</title>
        <authorList>
            <person name="Mashzhan A."/>
            <person name="Kistaubaeva A."/>
            <person name="Javier-Lopez R."/>
            <person name="Birkeland N.-K."/>
        </authorList>
    </citation>
    <scope>NUCLEOTIDE SEQUENCE</scope>
    <source>
        <strain evidence="2">KSR 13</strain>
    </source>
</reference>
<evidence type="ECO:0000313" key="3">
    <source>
        <dbReference type="Proteomes" id="UP001174196"/>
    </source>
</evidence>
<keyword evidence="1" id="KW-0732">Signal</keyword>
<feature type="signal peptide" evidence="1">
    <location>
        <begin position="1"/>
        <end position="22"/>
    </location>
</feature>